<dbReference type="SUPFAM" id="SSF142906">
    <property type="entry name" value="YjbR-like"/>
    <property type="match status" value="1"/>
</dbReference>
<protein>
    <submittedName>
        <fullName evidence="1">MmcQ/YjbR family DNA-binding protein</fullName>
    </submittedName>
</protein>
<dbReference type="GO" id="GO:0003677">
    <property type="term" value="F:DNA binding"/>
    <property type="evidence" value="ECO:0007669"/>
    <property type="project" value="UniProtKB-KW"/>
</dbReference>
<dbReference type="InterPro" id="IPR007351">
    <property type="entry name" value="YjbR"/>
</dbReference>
<dbReference type="Gene3D" id="3.90.1150.30">
    <property type="match status" value="1"/>
</dbReference>
<dbReference type="Proteomes" id="UP001598138">
    <property type="component" value="Unassembled WGS sequence"/>
</dbReference>
<sequence>MYLDELVEFCLNLPDVEETQPFGPEHVVYKTKGKMFLLVGLEDSPIRFNVKCNPELAIQLREEFPLAVLPGFHMNKKHWNTIVVGPELSRKQIESFILHSYQLVHK</sequence>
<organism evidence="1 2">
    <name type="scientific">Aquirufa avitistagni</name>
    <dbReference type="NCBI Taxonomy" id="3104728"/>
    <lineage>
        <taxon>Bacteria</taxon>
        <taxon>Pseudomonadati</taxon>
        <taxon>Bacteroidota</taxon>
        <taxon>Cytophagia</taxon>
        <taxon>Cytophagales</taxon>
        <taxon>Flectobacillaceae</taxon>
        <taxon>Aquirufa</taxon>
    </lineage>
</organism>
<dbReference type="EMBL" id="JBBKXZ010000001">
    <property type="protein sequence ID" value="MFD3393143.1"/>
    <property type="molecule type" value="Genomic_DNA"/>
</dbReference>
<dbReference type="InterPro" id="IPR058532">
    <property type="entry name" value="YjbR/MT2646/Rv2570-like"/>
</dbReference>
<dbReference type="InterPro" id="IPR038056">
    <property type="entry name" value="YjbR-like_sf"/>
</dbReference>
<dbReference type="RefSeq" id="WP_377981772.1">
    <property type="nucleotide sequence ID" value="NZ_JBBKXZ010000001.1"/>
</dbReference>
<dbReference type="PANTHER" id="PTHR35145">
    <property type="entry name" value="CYTOPLASMIC PROTEIN-RELATED"/>
    <property type="match status" value="1"/>
</dbReference>
<reference evidence="1 2" key="1">
    <citation type="submission" date="2024-03" db="EMBL/GenBank/DDBJ databases">
        <title>Aquirufa genome sequencing.</title>
        <authorList>
            <person name="Pitt A."/>
            <person name="Hahn M.W."/>
        </authorList>
    </citation>
    <scope>NUCLEOTIDE SEQUENCE [LARGE SCALE GENOMIC DNA]</scope>
    <source>
        <strain evidence="1 2">OSTEICH-129V</strain>
    </source>
</reference>
<dbReference type="Pfam" id="PF04237">
    <property type="entry name" value="YjbR"/>
    <property type="match status" value="1"/>
</dbReference>
<name>A0ABW6DB26_9BACT</name>
<dbReference type="PANTHER" id="PTHR35145:SF1">
    <property type="entry name" value="CYTOPLASMIC PROTEIN"/>
    <property type="match status" value="1"/>
</dbReference>
<evidence type="ECO:0000313" key="2">
    <source>
        <dbReference type="Proteomes" id="UP001598138"/>
    </source>
</evidence>
<keyword evidence="1" id="KW-0238">DNA-binding</keyword>
<accession>A0ABW6DB26</accession>
<gene>
    <name evidence="1" type="ORF">U0R10_00780</name>
</gene>
<keyword evidence="2" id="KW-1185">Reference proteome</keyword>
<comment type="caution">
    <text evidence="1">The sequence shown here is derived from an EMBL/GenBank/DDBJ whole genome shotgun (WGS) entry which is preliminary data.</text>
</comment>
<evidence type="ECO:0000313" key="1">
    <source>
        <dbReference type="EMBL" id="MFD3393143.1"/>
    </source>
</evidence>
<proteinExistence type="predicted"/>